<name>A0AAE1JTZ9_9FABA</name>
<evidence type="ECO:0000256" key="4">
    <source>
        <dbReference type="SAM" id="MobiDB-lite"/>
    </source>
</evidence>
<dbReference type="GO" id="GO:0060090">
    <property type="term" value="F:molecular adaptor activity"/>
    <property type="evidence" value="ECO:0007669"/>
    <property type="project" value="TreeGrafter"/>
</dbReference>
<comment type="caution">
    <text evidence="6">The sequence shown here is derived from an EMBL/GenBank/DDBJ whole genome shotgun (WGS) entry which is preliminary data.</text>
</comment>
<dbReference type="Proteomes" id="UP001293593">
    <property type="component" value="Unassembled WGS sequence"/>
</dbReference>
<keyword evidence="1" id="KW-0072">Autophagy</keyword>
<dbReference type="GO" id="GO:0034727">
    <property type="term" value="P:piecemeal microautophagy of the nucleus"/>
    <property type="evidence" value="ECO:0007669"/>
    <property type="project" value="TreeGrafter"/>
</dbReference>
<feature type="domain" description="Autophagy-related protein 11 C-terminal" evidence="5">
    <location>
        <begin position="116"/>
        <end position="188"/>
    </location>
</feature>
<feature type="coiled-coil region" evidence="3">
    <location>
        <begin position="49"/>
        <end position="83"/>
    </location>
</feature>
<dbReference type="EMBL" id="JAWXYG010000012">
    <property type="protein sequence ID" value="KAK4257585.1"/>
    <property type="molecule type" value="Genomic_DNA"/>
</dbReference>
<proteinExistence type="predicted"/>
<dbReference type="GO" id="GO:0000045">
    <property type="term" value="P:autophagosome assembly"/>
    <property type="evidence" value="ECO:0007669"/>
    <property type="project" value="InterPro"/>
</dbReference>
<evidence type="ECO:0000256" key="1">
    <source>
        <dbReference type="ARBA" id="ARBA00023006"/>
    </source>
</evidence>
<gene>
    <name evidence="6" type="ORF">QN277_007153</name>
</gene>
<dbReference type="GO" id="GO:0061709">
    <property type="term" value="P:reticulophagy"/>
    <property type="evidence" value="ECO:0007669"/>
    <property type="project" value="TreeGrafter"/>
</dbReference>
<dbReference type="GO" id="GO:0000422">
    <property type="term" value="P:autophagy of mitochondrion"/>
    <property type="evidence" value="ECO:0007669"/>
    <property type="project" value="TreeGrafter"/>
</dbReference>
<reference evidence="6" key="1">
    <citation type="submission" date="2023-10" db="EMBL/GenBank/DDBJ databases">
        <title>Chromosome-level genome of the transformable northern wattle, Acacia crassicarpa.</title>
        <authorList>
            <person name="Massaro I."/>
            <person name="Sinha N.R."/>
            <person name="Poethig S."/>
            <person name="Leichty A.R."/>
        </authorList>
    </citation>
    <scope>NUCLEOTIDE SEQUENCE</scope>
    <source>
        <strain evidence="6">Acra3RX</strain>
        <tissue evidence="6">Leaf</tissue>
    </source>
</reference>
<feature type="region of interest" description="Disordered" evidence="4">
    <location>
        <begin position="146"/>
        <end position="167"/>
    </location>
</feature>
<evidence type="ECO:0000313" key="6">
    <source>
        <dbReference type="EMBL" id="KAK4257585.1"/>
    </source>
</evidence>
<accession>A0AAE1JTZ9</accession>
<dbReference type="InterPro" id="IPR019460">
    <property type="entry name" value="Atg11_C"/>
</dbReference>
<organism evidence="6 7">
    <name type="scientific">Acacia crassicarpa</name>
    <name type="common">northern wattle</name>
    <dbReference type="NCBI Taxonomy" id="499986"/>
    <lineage>
        <taxon>Eukaryota</taxon>
        <taxon>Viridiplantae</taxon>
        <taxon>Streptophyta</taxon>
        <taxon>Embryophyta</taxon>
        <taxon>Tracheophyta</taxon>
        <taxon>Spermatophyta</taxon>
        <taxon>Magnoliopsida</taxon>
        <taxon>eudicotyledons</taxon>
        <taxon>Gunneridae</taxon>
        <taxon>Pentapetalae</taxon>
        <taxon>rosids</taxon>
        <taxon>fabids</taxon>
        <taxon>Fabales</taxon>
        <taxon>Fabaceae</taxon>
        <taxon>Caesalpinioideae</taxon>
        <taxon>mimosoid clade</taxon>
        <taxon>Acacieae</taxon>
        <taxon>Acacia</taxon>
    </lineage>
</organism>
<dbReference type="GO" id="GO:0019901">
    <property type="term" value="F:protein kinase binding"/>
    <property type="evidence" value="ECO:0007669"/>
    <property type="project" value="TreeGrafter"/>
</dbReference>
<keyword evidence="2 3" id="KW-0175">Coiled coil</keyword>
<dbReference type="PANTHER" id="PTHR13222:SF1">
    <property type="entry name" value="RB1-INDUCIBLE COILED-COIL PROTEIN 1"/>
    <property type="match status" value="1"/>
</dbReference>
<evidence type="ECO:0000256" key="2">
    <source>
        <dbReference type="ARBA" id="ARBA00023054"/>
    </source>
</evidence>
<evidence type="ECO:0000256" key="3">
    <source>
        <dbReference type="SAM" id="Coils"/>
    </source>
</evidence>
<dbReference type="GO" id="GO:0034517">
    <property type="term" value="P:ribophagy"/>
    <property type="evidence" value="ECO:0007669"/>
    <property type="project" value="TreeGrafter"/>
</dbReference>
<dbReference type="GO" id="GO:1990316">
    <property type="term" value="C:Atg1/ULK1 kinase complex"/>
    <property type="evidence" value="ECO:0007669"/>
    <property type="project" value="TreeGrafter"/>
</dbReference>
<evidence type="ECO:0000259" key="5">
    <source>
        <dbReference type="Pfam" id="PF10377"/>
    </source>
</evidence>
<dbReference type="PANTHER" id="PTHR13222">
    <property type="entry name" value="RB1-INDUCIBLE COILED-COIL"/>
    <property type="match status" value="1"/>
</dbReference>
<protein>
    <recommendedName>
        <fullName evidence="5">Autophagy-related protein 11 C-terminal domain-containing protein</fullName>
    </recommendedName>
</protein>
<dbReference type="AlphaFoldDB" id="A0AAE1JTZ9"/>
<sequence length="200" mass="22749">MNLNISRVTVVYFFLCFSSTNDRDDDDLAEFRKCIRVLADKVSSLSRHREELLDKYSRIEATNEQLRKELEEKTDQVKTYYNKHQLEKQANKEKISFGRLEVHEIAAFILNSADHLPSRPNYIVGQIVHIERQIVKALVTTSVRTEQSRADQLTSDTGTDRLSLNSGSTSNPYGLPVGCEYFVVTVAMLPDTIIHSAPPS</sequence>
<dbReference type="Pfam" id="PF10377">
    <property type="entry name" value="ATG11"/>
    <property type="match status" value="1"/>
</dbReference>
<dbReference type="GO" id="GO:0034045">
    <property type="term" value="C:phagophore assembly site membrane"/>
    <property type="evidence" value="ECO:0007669"/>
    <property type="project" value="TreeGrafter"/>
</dbReference>
<evidence type="ECO:0000313" key="7">
    <source>
        <dbReference type="Proteomes" id="UP001293593"/>
    </source>
</evidence>
<keyword evidence="7" id="KW-1185">Reference proteome</keyword>
<dbReference type="InterPro" id="IPR040040">
    <property type="entry name" value="ATG11"/>
</dbReference>